<feature type="region of interest" description="Disordered" evidence="1">
    <location>
        <begin position="285"/>
        <end position="322"/>
    </location>
</feature>
<gene>
    <name evidence="2" type="ORF">ADUPG1_005914</name>
</gene>
<protein>
    <submittedName>
        <fullName evidence="2">Uncharacterized protein</fullName>
    </submittedName>
</protein>
<proteinExistence type="predicted"/>
<dbReference type="Proteomes" id="UP001057375">
    <property type="component" value="Unassembled WGS sequence"/>
</dbReference>
<feature type="compositionally biased region" description="Low complexity" evidence="1">
    <location>
        <begin position="285"/>
        <end position="319"/>
    </location>
</feature>
<reference evidence="2" key="1">
    <citation type="submission" date="2022-03" db="EMBL/GenBank/DDBJ databases">
        <title>Draft genome sequence of Aduncisulcus paluster, a free-living microaerophilic Fornicata.</title>
        <authorList>
            <person name="Yuyama I."/>
            <person name="Kume K."/>
            <person name="Tamura T."/>
            <person name="Inagaki Y."/>
            <person name="Hashimoto T."/>
        </authorList>
    </citation>
    <scope>NUCLEOTIDE SEQUENCE</scope>
    <source>
        <strain evidence="2">NY0171</strain>
    </source>
</reference>
<name>A0ABQ5KHT9_9EUKA</name>
<evidence type="ECO:0000313" key="2">
    <source>
        <dbReference type="EMBL" id="GKT31491.1"/>
    </source>
</evidence>
<dbReference type="EMBL" id="BQXS01009686">
    <property type="protein sequence ID" value="GKT31491.1"/>
    <property type="molecule type" value="Genomic_DNA"/>
</dbReference>
<evidence type="ECO:0000313" key="3">
    <source>
        <dbReference type="Proteomes" id="UP001057375"/>
    </source>
</evidence>
<comment type="caution">
    <text evidence="2">The sequence shown here is derived from an EMBL/GenBank/DDBJ whole genome shotgun (WGS) entry which is preliminary data.</text>
</comment>
<sequence length="523" mass="58506">MLASRRICADTDRTRSSSALSYSQLVSERKKRDYAHTHQVFGKNIGKHITFAVREKKRREDEAHRIWEEKFGGGKRLERTQTYIRYKRKKEAREAGDACVGAAIEAAQALLPVVPPESSQTFYQERRKSQAYQKAKKNMFDCDDVFVVDTTIGHSPMSRMRRSTSSSFDLRSKKNLHPTQSTQLYNGIDGSAGPDILRDPIRSYVLARRDYQSIQDRGVLGRFKVTQHRPPASVFAEKARSLQATSLIRRQGQDRPLHDTTTSMAEIDNALGVLEQPSSSYAARGSISGVRRVGGSSSSLTSTLRSSPGSGSSSGSGIPHSYTNIHTESAAITAQRVLKPQRFTEEMGSTNGDGMSVVNQIAKQRIKAYKQAHPHLFMTHSGPARQVLSGEELVEYYRVSGMKTSDPFLQPLYSSIFPDHVFKDKWLEKRRAARMRQKRKLTLGARAIGLTTTPSIVSTRTKRHSCPVISEKNLIGKSSVTVQSVPTMHDVLKIQKYRKKRSILCRSGGLERVGIMQDSSQTL</sequence>
<keyword evidence="3" id="KW-1185">Reference proteome</keyword>
<organism evidence="2 3">
    <name type="scientific">Aduncisulcus paluster</name>
    <dbReference type="NCBI Taxonomy" id="2918883"/>
    <lineage>
        <taxon>Eukaryota</taxon>
        <taxon>Metamonada</taxon>
        <taxon>Carpediemonas-like organisms</taxon>
        <taxon>Aduncisulcus</taxon>
    </lineage>
</organism>
<accession>A0ABQ5KHT9</accession>
<evidence type="ECO:0000256" key="1">
    <source>
        <dbReference type="SAM" id="MobiDB-lite"/>
    </source>
</evidence>